<feature type="domain" description="Enoyl reductase (ER)" evidence="1">
    <location>
        <begin position="89"/>
        <end position="396"/>
    </location>
</feature>
<dbReference type="AlphaFoldDB" id="A0A8A1L4P6"/>
<proteinExistence type="predicted"/>
<dbReference type="SUPFAM" id="SSF51735">
    <property type="entry name" value="NAD(P)-binding Rossmann-fold domains"/>
    <property type="match status" value="1"/>
</dbReference>
<dbReference type="VEuPathDB" id="FungiDB:I7I53_09695"/>
<dbReference type="GO" id="GO:0016491">
    <property type="term" value="F:oxidoreductase activity"/>
    <property type="evidence" value="ECO:0007669"/>
    <property type="project" value="InterPro"/>
</dbReference>
<sequence>MYNRASSLTHRITVAVKALKPELPTNQLHNPLQPSSYSKGRLSHRQNKFVLTPTQNTAAYSTLPLTQQHTMANQPSKSAVRSLWQDLEKDTLTLINRPIPEPKPNSDEHLIRVHATALCAGELSWPKSFPIQGKQEIIPGYDLAGTVVAAPETSQFAAGSQVYARTNYDRPGCARDYTIAVTSELALRPSNLSWAESATIPLSALTAWQALFVQGGLGGPENPENKGKRVFITAASGGVGLWVVQLSRIAGLHVSVSCGSENEQFVRDLGANEVVDYKTTSITAWAAADENRKVDLVIDCFGNQTLKDAWGAVKYGGTLISIVQPPEERKPANCTAKNVKNFFFIMEPNGAQLAKITELVLRGKCHGVLDSTFKLEEFEQAFAKVDTRRARGKVVLSVHE</sequence>
<dbReference type="EMBL" id="CP069102">
    <property type="protein sequence ID" value="QSS49368.1"/>
    <property type="molecule type" value="Genomic_DNA"/>
</dbReference>
<dbReference type="InterPro" id="IPR036291">
    <property type="entry name" value="NAD(P)-bd_dom_sf"/>
</dbReference>
<dbReference type="CDD" id="cd05289">
    <property type="entry name" value="MDR_like_2"/>
    <property type="match status" value="1"/>
</dbReference>
<protein>
    <submittedName>
        <fullName evidence="2">Alcohol dehydrogenase</fullName>
    </submittedName>
</protein>
<evidence type="ECO:0000313" key="2">
    <source>
        <dbReference type="EMBL" id="QSS49368.1"/>
    </source>
</evidence>
<dbReference type="InterPro" id="IPR020843">
    <property type="entry name" value="ER"/>
</dbReference>
<dbReference type="SUPFAM" id="SSF50129">
    <property type="entry name" value="GroES-like"/>
    <property type="match status" value="1"/>
</dbReference>
<dbReference type="Proteomes" id="UP000663419">
    <property type="component" value="Chromosome 1"/>
</dbReference>
<dbReference type="Pfam" id="PF13602">
    <property type="entry name" value="ADH_zinc_N_2"/>
    <property type="match status" value="1"/>
</dbReference>
<organism evidence="2 3">
    <name type="scientific">Ajellomyces capsulatus (strain H88)</name>
    <name type="common">Darling's disease fungus</name>
    <name type="synonym">Histoplasma capsulatum</name>
    <dbReference type="NCBI Taxonomy" id="544711"/>
    <lineage>
        <taxon>Eukaryota</taxon>
        <taxon>Fungi</taxon>
        <taxon>Dikarya</taxon>
        <taxon>Ascomycota</taxon>
        <taxon>Pezizomycotina</taxon>
        <taxon>Eurotiomycetes</taxon>
        <taxon>Eurotiomycetidae</taxon>
        <taxon>Onygenales</taxon>
        <taxon>Ajellomycetaceae</taxon>
        <taxon>Histoplasma</taxon>
    </lineage>
</organism>
<accession>A0A8A1L4P6</accession>
<evidence type="ECO:0000313" key="3">
    <source>
        <dbReference type="Proteomes" id="UP000663419"/>
    </source>
</evidence>
<dbReference type="Pfam" id="PF08240">
    <property type="entry name" value="ADH_N"/>
    <property type="match status" value="1"/>
</dbReference>
<dbReference type="PANTHER" id="PTHR44013">
    <property type="entry name" value="ZINC-TYPE ALCOHOL DEHYDROGENASE-LIKE PROTEIN C16A3.02C"/>
    <property type="match status" value="1"/>
</dbReference>
<dbReference type="Gene3D" id="3.40.50.720">
    <property type="entry name" value="NAD(P)-binding Rossmann-like Domain"/>
    <property type="match status" value="1"/>
</dbReference>
<name>A0A8A1L4P6_AJEC8</name>
<evidence type="ECO:0000259" key="1">
    <source>
        <dbReference type="SMART" id="SM00829"/>
    </source>
</evidence>
<dbReference type="SMART" id="SM00829">
    <property type="entry name" value="PKS_ER"/>
    <property type="match status" value="1"/>
</dbReference>
<dbReference type="Gene3D" id="3.90.180.10">
    <property type="entry name" value="Medium-chain alcohol dehydrogenases, catalytic domain"/>
    <property type="match status" value="1"/>
</dbReference>
<dbReference type="InterPro" id="IPR013154">
    <property type="entry name" value="ADH-like_N"/>
</dbReference>
<reference evidence="2" key="1">
    <citation type="submission" date="2021-01" db="EMBL/GenBank/DDBJ databases">
        <title>Chromosome-level genome assembly of a human fungal pathogen reveals clustering of transcriptionally co-regulated genes.</title>
        <authorList>
            <person name="Voorhies M."/>
            <person name="Cohen S."/>
            <person name="Shea T.P."/>
            <person name="Petrus S."/>
            <person name="Munoz J.F."/>
            <person name="Poplawski S."/>
            <person name="Goldman W.E."/>
            <person name="Michael T."/>
            <person name="Cuomo C.A."/>
            <person name="Sil A."/>
            <person name="Beyhan S."/>
        </authorList>
    </citation>
    <scope>NUCLEOTIDE SEQUENCE</scope>
    <source>
        <strain evidence="2">H88</strain>
    </source>
</reference>
<dbReference type="InterPro" id="IPR052733">
    <property type="entry name" value="Chloroplast_QOR"/>
</dbReference>
<dbReference type="InterPro" id="IPR011032">
    <property type="entry name" value="GroES-like_sf"/>
</dbReference>
<dbReference type="PANTHER" id="PTHR44013:SF5">
    <property type="entry name" value="OXIDOREDUCTASE, PUTATIVE (AFU_ORTHOLOGUE AFUA_5G01290)-RELATED"/>
    <property type="match status" value="1"/>
</dbReference>
<gene>
    <name evidence="2" type="ORF">I7I53_09695</name>
</gene>